<dbReference type="AlphaFoldDB" id="A0A1M7DML5"/>
<gene>
    <name evidence="1" type="ORF">SAMN05216288_2499</name>
</gene>
<dbReference type="Proteomes" id="UP000184305">
    <property type="component" value="Unassembled WGS sequence"/>
</dbReference>
<protein>
    <submittedName>
        <fullName evidence="1">Uncharacterized protein</fullName>
    </submittedName>
</protein>
<keyword evidence="2" id="KW-1185">Reference proteome</keyword>
<organism evidence="1 2">
    <name type="scientific">Phytopseudomonas punonensis</name>
    <dbReference type="NCBI Taxonomy" id="1220495"/>
    <lineage>
        <taxon>Bacteria</taxon>
        <taxon>Pseudomonadati</taxon>
        <taxon>Pseudomonadota</taxon>
        <taxon>Gammaproteobacteria</taxon>
        <taxon>Pseudomonadales</taxon>
        <taxon>Pseudomonadaceae</taxon>
        <taxon>Phytopseudomonas</taxon>
    </lineage>
</organism>
<reference evidence="2" key="1">
    <citation type="submission" date="2016-11" db="EMBL/GenBank/DDBJ databases">
        <authorList>
            <person name="Varghese N."/>
            <person name="Submissions S."/>
        </authorList>
    </citation>
    <scope>NUCLEOTIDE SEQUENCE [LARGE SCALE GENOMIC DNA]</scope>
    <source>
        <strain evidence="2">CECT 8089</strain>
    </source>
</reference>
<sequence>MHYRDVLQIHRSAKRFKRLALWAAILLCLIMLLGKSKWYLAGVPANPASVEMMRDYVRGAGADPATLILSDHHGTCGQFSYIGKDGKRTAPMGFVAIPGLGVAPSVLADEWNKSRCSRAAVGALIV</sequence>
<dbReference type="STRING" id="1220495.SAMN05216288_2499"/>
<evidence type="ECO:0000313" key="1">
    <source>
        <dbReference type="EMBL" id="SHL80419.1"/>
    </source>
</evidence>
<evidence type="ECO:0000313" key="2">
    <source>
        <dbReference type="Proteomes" id="UP000184305"/>
    </source>
</evidence>
<dbReference type="RefSeq" id="WP_073264727.1">
    <property type="nucleotide sequence ID" value="NZ_FRBQ01000002.1"/>
</dbReference>
<dbReference type="OrthoDB" id="6886745at2"/>
<accession>A0A1M7DML5</accession>
<name>A0A1M7DML5_9GAMM</name>
<proteinExistence type="predicted"/>
<dbReference type="EMBL" id="FRBQ01000002">
    <property type="protein sequence ID" value="SHL80419.1"/>
    <property type="molecule type" value="Genomic_DNA"/>
</dbReference>